<accession>A0A653BF29</accession>
<name>A0A653BF29_CALMS</name>
<gene>
    <name evidence="2" type="ORF">CALMAC_LOCUS472</name>
</gene>
<feature type="domain" description="Rad21/Rec8-like protein N-terminal" evidence="1">
    <location>
        <begin position="1"/>
        <end position="80"/>
    </location>
</feature>
<feature type="non-terminal residue" evidence="2">
    <location>
        <position position="80"/>
    </location>
</feature>
<organism evidence="2 3">
    <name type="scientific">Callosobruchus maculatus</name>
    <name type="common">Southern cowpea weevil</name>
    <name type="synonym">Pulse bruchid</name>
    <dbReference type="NCBI Taxonomy" id="64391"/>
    <lineage>
        <taxon>Eukaryota</taxon>
        <taxon>Metazoa</taxon>
        <taxon>Ecdysozoa</taxon>
        <taxon>Arthropoda</taxon>
        <taxon>Hexapoda</taxon>
        <taxon>Insecta</taxon>
        <taxon>Pterygota</taxon>
        <taxon>Neoptera</taxon>
        <taxon>Endopterygota</taxon>
        <taxon>Coleoptera</taxon>
        <taxon>Polyphaga</taxon>
        <taxon>Cucujiformia</taxon>
        <taxon>Chrysomeloidea</taxon>
        <taxon>Chrysomelidae</taxon>
        <taxon>Bruchinae</taxon>
        <taxon>Bruchini</taxon>
        <taxon>Callosobruchus</taxon>
    </lineage>
</organism>
<dbReference type="OrthoDB" id="10071381at2759"/>
<evidence type="ECO:0000313" key="2">
    <source>
        <dbReference type="EMBL" id="VEN34192.1"/>
    </source>
</evidence>
<proteinExistence type="predicted"/>
<dbReference type="Proteomes" id="UP000410492">
    <property type="component" value="Unassembled WGS sequence"/>
</dbReference>
<dbReference type="AlphaFoldDB" id="A0A653BF29"/>
<dbReference type="InterPro" id="IPR006910">
    <property type="entry name" value="Rad21_Rec8_N"/>
</dbReference>
<sequence>MFFDTILLNYQHSGNFGKAWIAATRGIRFISTQDIISINVIRLCDDLYKFIVSSSGDPKKRFSLRMSAILLHGTIRIHNK</sequence>
<reference evidence="2 3" key="1">
    <citation type="submission" date="2019-01" db="EMBL/GenBank/DDBJ databases">
        <authorList>
            <person name="Sayadi A."/>
        </authorList>
    </citation>
    <scope>NUCLEOTIDE SEQUENCE [LARGE SCALE GENOMIC DNA]</scope>
</reference>
<keyword evidence="3" id="KW-1185">Reference proteome</keyword>
<evidence type="ECO:0000259" key="1">
    <source>
        <dbReference type="Pfam" id="PF04825"/>
    </source>
</evidence>
<dbReference type="EMBL" id="CAACVG010000491">
    <property type="protein sequence ID" value="VEN34192.1"/>
    <property type="molecule type" value="Genomic_DNA"/>
</dbReference>
<dbReference type="Pfam" id="PF04825">
    <property type="entry name" value="Rad21_Rec8_N"/>
    <property type="match status" value="1"/>
</dbReference>
<protein>
    <recommendedName>
        <fullName evidence="1">Rad21/Rec8-like protein N-terminal domain-containing protein</fullName>
    </recommendedName>
</protein>
<evidence type="ECO:0000313" key="3">
    <source>
        <dbReference type="Proteomes" id="UP000410492"/>
    </source>
</evidence>